<evidence type="ECO:0000313" key="1">
    <source>
        <dbReference type="EMBL" id="CAD8802767.1"/>
    </source>
</evidence>
<name>A0A7S0Z003_9CRYP</name>
<reference evidence="1" key="1">
    <citation type="submission" date="2021-01" db="EMBL/GenBank/DDBJ databases">
        <authorList>
            <person name="Corre E."/>
            <person name="Pelletier E."/>
            <person name="Niang G."/>
            <person name="Scheremetjew M."/>
            <person name="Finn R."/>
            <person name="Kale V."/>
            <person name="Holt S."/>
            <person name="Cochrane G."/>
            <person name="Meng A."/>
            <person name="Brown T."/>
            <person name="Cohen L."/>
        </authorList>
    </citation>
    <scope>NUCLEOTIDE SEQUENCE</scope>
    <source>
        <strain evidence="1">CCMP443</strain>
    </source>
</reference>
<protein>
    <submittedName>
        <fullName evidence="1">Uncharacterized protein</fullName>
    </submittedName>
</protein>
<gene>
    <name evidence="1" type="ORF">HTEP1355_LOCUS16445</name>
</gene>
<proteinExistence type="predicted"/>
<organism evidence="1">
    <name type="scientific">Hemiselmis tepida</name>
    <dbReference type="NCBI Taxonomy" id="464990"/>
    <lineage>
        <taxon>Eukaryota</taxon>
        <taxon>Cryptophyceae</taxon>
        <taxon>Cryptomonadales</taxon>
        <taxon>Hemiselmidaceae</taxon>
        <taxon>Hemiselmis</taxon>
    </lineage>
</organism>
<dbReference type="AlphaFoldDB" id="A0A7S0Z003"/>
<sequence length="119" mass="12336">MFFHAVHLLNHPAAGYAKGYMGAQTCALAGAQDAGVVCGCSSRTKSCPEPAVVGTTKGLRVPLPHTDSARQVHAFLKAHPNSAFLQKNPTGISRDPAQCALIDPLVAAGLPGCPNQYAE</sequence>
<accession>A0A7S0Z003</accession>
<dbReference type="EMBL" id="HBFN01028481">
    <property type="protein sequence ID" value="CAD8802767.1"/>
    <property type="molecule type" value="Transcribed_RNA"/>
</dbReference>